<evidence type="ECO:0000313" key="2">
    <source>
        <dbReference type="Proteomes" id="UP000323521"/>
    </source>
</evidence>
<dbReference type="KEGG" id="fwa:DCMF_05950"/>
<dbReference type="RefSeq" id="WP_148133578.1">
    <property type="nucleotide sequence ID" value="NZ_CP017634.1"/>
</dbReference>
<dbReference type="EMBL" id="CP017634">
    <property type="protein sequence ID" value="ATW24388.1"/>
    <property type="molecule type" value="Genomic_DNA"/>
</dbReference>
<protein>
    <submittedName>
        <fullName evidence="1">Uncharacterized protein</fullName>
    </submittedName>
</protein>
<evidence type="ECO:0000313" key="1">
    <source>
        <dbReference type="EMBL" id="ATW24388.1"/>
    </source>
</evidence>
<dbReference type="Proteomes" id="UP000323521">
    <property type="component" value="Chromosome"/>
</dbReference>
<name>A0A3G1KPM2_FORW1</name>
<accession>A0A3G1KPM2</accession>
<reference evidence="1 2" key="1">
    <citation type="submission" date="2016-10" db="EMBL/GenBank/DDBJ databases">
        <title>Complete Genome Sequence of Peptococcaceae strain DCMF.</title>
        <authorList>
            <person name="Edwards R.J."/>
            <person name="Holland S.I."/>
            <person name="Deshpande N.P."/>
            <person name="Wong Y.K."/>
            <person name="Ertan H."/>
            <person name="Manefield M."/>
            <person name="Russell T.L."/>
            <person name="Lee M.J."/>
        </authorList>
    </citation>
    <scope>NUCLEOTIDE SEQUENCE [LARGE SCALE GENOMIC DNA]</scope>
    <source>
        <strain evidence="1 2">DCMF</strain>
    </source>
</reference>
<organism evidence="1 2">
    <name type="scientific">Formimonas warabiya</name>
    <dbReference type="NCBI Taxonomy" id="1761012"/>
    <lineage>
        <taxon>Bacteria</taxon>
        <taxon>Bacillati</taxon>
        <taxon>Bacillota</taxon>
        <taxon>Clostridia</taxon>
        <taxon>Eubacteriales</taxon>
        <taxon>Peptococcaceae</taxon>
        <taxon>Candidatus Formimonas</taxon>
    </lineage>
</organism>
<dbReference type="AlphaFoldDB" id="A0A3G1KPM2"/>
<gene>
    <name evidence="1" type="ORF">DCMF_05950</name>
</gene>
<sequence length="82" mass="8817">MSTPDKTPGMPQLLNVETIQAVAENAELLRGMLSSGDEQTALKDSGGCCPTCCCPKFVKFKFILCNVWIYNENAACIDGVAD</sequence>
<dbReference type="OrthoDB" id="2107063at2"/>
<keyword evidence="2" id="KW-1185">Reference proteome</keyword>
<proteinExistence type="predicted"/>